<sequence>MAERGDGAGVALWWRGRRCDAGQRISAGVASEHSKTEAGRETAEERGTAAESVAVRATPPLPSVIFSLPCVKRLHLGVWRFPDTTALPHGAAFPHLLELGLGYVDLEDRDLDFILARSPVLESLVVYSSQMEVNLRIISSSLPCVQLCLCFVHDLAVVDAPFLERLFLWETVRREDGDRDSTTVKFGHAPNLRTVGYLVPGIDVLEVGNTVIKVGIKARSNTTVPSVNILALNVCFDIPGEAKMLPSFLRYYNLNHVEASAEQEPEGPGGDSANQIRVEIVTVVEGFTRKVNVLTVGTSNRSGAMIMRSSLLIAAMASYPRKGVIRRPGGDETKPSVCMYVESRSGANGERPN</sequence>
<feature type="domain" description="F-box/LRR-repeat protein 15/At3g58940/PEG3-like LRR" evidence="2">
    <location>
        <begin position="57"/>
        <end position="251"/>
    </location>
</feature>
<feature type="compositionally biased region" description="Basic and acidic residues" evidence="1">
    <location>
        <begin position="32"/>
        <end position="48"/>
    </location>
</feature>
<dbReference type="InterPro" id="IPR055302">
    <property type="entry name" value="F-box_dom-containing"/>
</dbReference>
<organism evidence="3 4">
    <name type="scientific">Eleusine coracana subsp. coracana</name>
    <dbReference type="NCBI Taxonomy" id="191504"/>
    <lineage>
        <taxon>Eukaryota</taxon>
        <taxon>Viridiplantae</taxon>
        <taxon>Streptophyta</taxon>
        <taxon>Embryophyta</taxon>
        <taxon>Tracheophyta</taxon>
        <taxon>Spermatophyta</taxon>
        <taxon>Magnoliopsida</taxon>
        <taxon>Liliopsida</taxon>
        <taxon>Poales</taxon>
        <taxon>Poaceae</taxon>
        <taxon>PACMAD clade</taxon>
        <taxon>Chloridoideae</taxon>
        <taxon>Cynodonteae</taxon>
        <taxon>Eleusininae</taxon>
        <taxon>Eleusine</taxon>
    </lineage>
</organism>
<accession>A0AAV5C795</accession>
<protein>
    <recommendedName>
        <fullName evidence="2">F-box/LRR-repeat protein 15/At3g58940/PEG3-like LRR domain-containing protein</fullName>
    </recommendedName>
</protein>
<dbReference type="Proteomes" id="UP001054889">
    <property type="component" value="Unassembled WGS sequence"/>
</dbReference>
<dbReference type="EMBL" id="BQKI01000004">
    <property type="protein sequence ID" value="GJM94008.1"/>
    <property type="molecule type" value="Genomic_DNA"/>
</dbReference>
<dbReference type="PANTHER" id="PTHR32141:SF149">
    <property type="entry name" value="OS01G0596100 PROTEIN"/>
    <property type="match status" value="1"/>
</dbReference>
<comment type="caution">
    <text evidence="3">The sequence shown here is derived from an EMBL/GenBank/DDBJ whole genome shotgun (WGS) entry which is preliminary data.</text>
</comment>
<feature type="region of interest" description="Disordered" evidence="1">
    <location>
        <begin position="26"/>
        <end position="52"/>
    </location>
</feature>
<reference evidence="3" key="2">
    <citation type="submission" date="2021-12" db="EMBL/GenBank/DDBJ databases">
        <title>Resequencing data analysis of finger millet.</title>
        <authorList>
            <person name="Hatakeyama M."/>
            <person name="Aluri S."/>
            <person name="Balachadran M.T."/>
            <person name="Sivarajan S.R."/>
            <person name="Poveda L."/>
            <person name="Shimizu-Inatsugi R."/>
            <person name="Schlapbach R."/>
            <person name="Sreeman S.M."/>
            <person name="Shimizu K.K."/>
        </authorList>
    </citation>
    <scope>NUCLEOTIDE SEQUENCE</scope>
</reference>
<evidence type="ECO:0000313" key="4">
    <source>
        <dbReference type="Proteomes" id="UP001054889"/>
    </source>
</evidence>
<keyword evidence="4" id="KW-1185">Reference proteome</keyword>
<evidence type="ECO:0000259" key="2">
    <source>
        <dbReference type="Pfam" id="PF24758"/>
    </source>
</evidence>
<dbReference type="InterPro" id="IPR055411">
    <property type="entry name" value="LRR_FXL15/At3g58940/PEG3-like"/>
</dbReference>
<evidence type="ECO:0000313" key="3">
    <source>
        <dbReference type="EMBL" id="GJM94008.1"/>
    </source>
</evidence>
<evidence type="ECO:0000256" key="1">
    <source>
        <dbReference type="SAM" id="MobiDB-lite"/>
    </source>
</evidence>
<proteinExistence type="predicted"/>
<dbReference type="SUPFAM" id="SSF52047">
    <property type="entry name" value="RNI-like"/>
    <property type="match status" value="1"/>
</dbReference>
<gene>
    <name evidence="3" type="primary">ga10617</name>
    <name evidence="3" type="ORF">PR202_ga10617</name>
</gene>
<dbReference type="PANTHER" id="PTHR32141">
    <property type="match status" value="1"/>
</dbReference>
<dbReference type="AlphaFoldDB" id="A0AAV5C795"/>
<reference evidence="3" key="1">
    <citation type="journal article" date="2018" name="DNA Res.">
        <title>Multiple hybrid de novo genome assembly of finger millet, an orphan allotetraploid crop.</title>
        <authorList>
            <person name="Hatakeyama M."/>
            <person name="Aluri S."/>
            <person name="Balachadran M.T."/>
            <person name="Sivarajan S.R."/>
            <person name="Patrignani A."/>
            <person name="Gruter S."/>
            <person name="Poveda L."/>
            <person name="Shimizu-Inatsugi R."/>
            <person name="Baeten J."/>
            <person name="Francoijs K.J."/>
            <person name="Nataraja K.N."/>
            <person name="Reddy Y.A.N."/>
            <person name="Phadnis S."/>
            <person name="Ravikumar R.L."/>
            <person name="Schlapbach R."/>
            <person name="Sreeman S.M."/>
            <person name="Shimizu K.K."/>
        </authorList>
    </citation>
    <scope>NUCLEOTIDE SEQUENCE</scope>
</reference>
<dbReference type="Pfam" id="PF24758">
    <property type="entry name" value="LRR_At5g56370"/>
    <property type="match status" value="1"/>
</dbReference>
<name>A0AAV5C795_ELECO</name>